<evidence type="ECO:0000256" key="1">
    <source>
        <dbReference type="SAM" id="Phobius"/>
    </source>
</evidence>
<keyword evidence="1" id="KW-0472">Membrane</keyword>
<dbReference type="InterPro" id="IPR050570">
    <property type="entry name" value="Cell_wall_metabolism_enzyme"/>
</dbReference>
<feature type="transmembrane region" description="Helical" evidence="1">
    <location>
        <begin position="7"/>
        <end position="29"/>
    </location>
</feature>
<dbReference type="Pfam" id="PF01476">
    <property type="entry name" value="LysM"/>
    <property type="match status" value="1"/>
</dbReference>
<dbReference type="CDD" id="cd00118">
    <property type="entry name" value="LysM"/>
    <property type="match status" value="1"/>
</dbReference>
<keyword evidence="1" id="KW-1133">Transmembrane helix</keyword>
<name>A0A8J6TK22_9CHLR</name>
<gene>
    <name evidence="3" type="ORF">H8E29_14385</name>
</gene>
<dbReference type="SMART" id="SM00257">
    <property type="entry name" value="LysM"/>
    <property type="match status" value="2"/>
</dbReference>
<dbReference type="AlphaFoldDB" id="A0A8J6TK22"/>
<dbReference type="PANTHER" id="PTHR21666">
    <property type="entry name" value="PEPTIDASE-RELATED"/>
    <property type="match status" value="1"/>
</dbReference>
<protein>
    <submittedName>
        <fullName evidence="3">Peptidoglycan DD-metalloendopeptidase family protein</fullName>
    </submittedName>
</protein>
<dbReference type="PANTHER" id="PTHR21666:SF270">
    <property type="entry name" value="MUREIN HYDROLASE ACTIVATOR ENVC"/>
    <property type="match status" value="1"/>
</dbReference>
<dbReference type="Gene3D" id="3.10.350.10">
    <property type="entry name" value="LysM domain"/>
    <property type="match status" value="1"/>
</dbReference>
<dbReference type="InterPro" id="IPR018392">
    <property type="entry name" value="LysM"/>
</dbReference>
<evidence type="ECO:0000313" key="3">
    <source>
        <dbReference type="EMBL" id="MBC8336449.1"/>
    </source>
</evidence>
<sequence length="353" mass="37958">MSFLKNNLFSILSWVLTFVLVAVIIFIAYNNKDAFVETAPPIVSEATIAPETNPSIAALPGSAPTLGVNTNAIRRQITLKTLIPEDRPNYEVTHYTVARGDSTFSIATENNIEPETILWANYETLEDSPDSLRVGQELNIPPVDGIYHQLKEADTIESIAAEFEADPNDILHWPGNNVDLTNPTLNAGDWVMIPGGSREFIQWVIPIEASGDSGTSNISNSSCPGGAVGTGYFIWPADNHYLTGNDFWSGHLAIDIAANTGAAVYASDSGVVTMAQGGYNYGYGNVVAIDHGNGFATLYAHLSSINAGRCQSVFAGQLIGLSGNTGNSFGAHLHFEVRNNGAFQNPWRWLPAP</sequence>
<feature type="domain" description="LysM" evidence="2">
    <location>
        <begin position="93"/>
        <end position="140"/>
    </location>
</feature>
<evidence type="ECO:0000313" key="4">
    <source>
        <dbReference type="Proteomes" id="UP000614469"/>
    </source>
</evidence>
<dbReference type="SUPFAM" id="SSF51261">
    <property type="entry name" value="Duplicated hybrid motif"/>
    <property type="match status" value="1"/>
</dbReference>
<dbReference type="Gene3D" id="2.70.70.10">
    <property type="entry name" value="Glucose Permease (Domain IIA)"/>
    <property type="match status" value="1"/>
</dbReference>
<reference evidence="3 4" key="1">
    <citation type="submission" date="2020-08" db="EMBL/GenBank/DDBJ databases">
        <title>Bridging the membrane lipid divide: bacteria of the FCB group superphylum have the potential to synthesize archaeal ether lipids.</title>
        <authorList>
            <person name="Villanueva L."/>
            <person name="Von Meijenfeldt F.A.B."/>
            <person name="Westbye A.B."/>
            <person name="Yadav S."/>
            <person name="Hopmans E.C."/>
            <person name="Dutilh B.E."/>
            <person name="Sinninghe Damste J.S."/>
        </authorList>
    </citation>
    <scope>NUCLEOTIDE SEQUENCE [LARGE SCALE GENOMIC DNA]</scope>
    <source>
        <strain evidence="3">NIOZ-UU36</strain>
    </source>
</reference>
<comment type="caution">
    <text evidence="3">The sequence shown here is derived from an EMBL/GenBank/DDBJ whole genome shotgun (WGS) entry which is preliminary data.</text>
</comment>
<dbReference type="EMBL" id="JACNJN010000161">
    <property type="protein sequence ID" value="MBC8336449.1"/>
    <property type="molecule type" value="Genomic_DNA"/>
</dbReference>
<dbReference type="InterPro" id="IPR036779">
    <property type="entry name" value="LysM_dom_sf"/>
</dbReference>
<dbReference type="CDD" id="cd12797">
    <property type="entry name" value="M23_peptidase"/>
    <property type="match status" value="1"/>
</dbReference>
<dbReference type="Proteomes" id="UP000614469">
    <property type="component" value="Unassembled WGS sequence"/>
</dbReference>
<dbReference type="GO" id="GO:0004222">
    <property type="term" value="F:metalloendopeptidase activity"/>
    <property type="evidence" value="ECO:0007669"/>
    <property type="project" value="TreeGrafter"/>
</dbReference>
<proteinExistence type="predicted"/>
<dbReference type="Pfam" id="PF01551">
    <property type="entry name" value="Peptidase_M23"/>
    <property type="match status" value="1"/>
</dbReference>
<dbReference type="InterPro" id="IPR016047">
    <property type="entry name" value="M23ase_b-sheet_dom"/>
</dbReference>
<dbReference type="InterPro" id="IPR011055">
    <property type="entry name" value="Dup_hybrid_motif"/>
</dbReference>
<organism evidence="3 4">
    <name type="scientific">Candidatus Desulfolinea nitratireducens</name>
    <dbReference type="NCBI Taxonomy" id="2841698"/>
    <lineage>
        <taxon>Bacteria</taxon>
        <taxon>Bacillati</taxon>
        <taxon>Chloroflexota</taxon>
        <taxon>Anaerolineae</taxon>
        <taxon>Anaerolineales</taxon>
        <taxon>Anaerolineales incertae sedis</taxon>
        <taxon>Candidatus Desulfolinea</taxon>
    </lineage>
</organism>
<dbReference type="PROSITE" id="PS51782">
    <property type="entry name" value="LYSM"/>
    <property type="match status" value="1"/>
</dbReference>
<keyword evidence="1" id="KW-0812">Transmembrane</keyword>
<accession>A0A8J6TK22</accession>
<evidence type="ECO:0000259" key="2">
    <source>
        <dbReference type="PROSITE" id="PS51782"/>
    </source>
</evidence>
<dbReference type="SUPFAM" id="SSF54106">
    <property type="entry name" value="LysM domain"/>
    <property type="match status" value="1"/>
</dbReference>